<dbReference type="AlphaFoldDB" id="A0A931EWM0"/>
<comment type="caution">
    <text evidence="2">The sequence shown here is derived from an EMBL/GenBank/DDBJ whole genome shotgun (WGS) entry which is preliminary data.</text>
</comment>
<evidence type="ECO:0000313" key="2">
    <source>
        <dbReference type="EMBL" id="MBF8186859.1"/>
    </source>
</evidence>
<feature type="compositionally biased region" description="Basic and acidic residues" evidence="1">
    <location>
        <begin position="1"/>
        <end position="15"/>
    </location>
</feature>
<reference evidence="2" key="1">
    <citation type="submission" date="2020-11" db="EMBL/GenBank/DDBJ databases">
        <title>Whole-genome analyses of Nonomuraea sp. K274.</title>
        <authorList>
            <person name="Veyisoglu A."/>
        </authorList>
    </citation>
    <scope>NUCLEOTIDE SEQUENCE</scope>
    <source>
        <strain evidence="2">K274</strain>
    </source>
</reference>
<protein>
    <submittedName>
        <fullName evidence="2">Uncharacterized protein</fullName>
    </submittedName>
</protein>
<evidence type="ECO:0000256" key="1">
    <source>
        <dbReference type="SAM" id="MobiDB-lite"/>
    </source>
</evidence>
<proteinExistence type="predicted"/>
<name>A0A931EWM0_9ACTN</name>
<keyword evidence="3" id="KW-1185">Reference proteome</keyword>
<feature type="region of interest" description="Disordered" evidence="1">
    <location>
        <begin position="1"/>
        <end position="84"/>
    </location>
</feature>
<dbReference type="EMBL" id="JADOGI010000034">
    <property type="protein sequence ID" value="MBF8186859.1"/>
    <property type="molecule type" value="Genomic_DNA"/>
</dbReference>
<dbReference type="RefSeq" id="WP_195895828.1">
    <property type="nucleotide sequence ID" value="NZ_JADOGI010000034.1"/>
</dbReference>
<accession>A0A931EWM0</accession>
<organism evidence="2 3">
    <name type="scientific">Nonomuraea cypriaca</name>
    <dbReference type="NCBI Taxonomy" id="1187855"/>
    <lineage>
        <taxon>Bacteria</taxon>
        <taxon>Bacillati</taxon>
        <taxon>Actinomycetota</taxon>
        <taxon>Actinomycetes</taxon>
        <taxon>Streptosporangiales</taxon>
        <taxon>Streptosporangiaceae</taxon>
        <taxon>Nonomuraea</taxon>
    </lineage>
</organism>
<evidence type="ECO:0000313" key="3">
    <source>
        <dbReference type="Proteomes" id="UP000605361"/>
    </source>
</evidence>
<gene>
    <name evidence="2" type="ORF">ITP53_14130</name>
</gene>
<sequence>MSGDELKVPSQRADEPTPDNDDTAGERSDHRAEDPAQVHEGDEYGRGDDLYARTEGDMPAEPEPEPDPLHKPDAAGETPAHAAPEDVVLFDQDPAQVQARWRDLQSSFVDDPGEAVQRADGLVGEVVESLTSTLTTRTNALRDRWKDAETPDTEQLRLALRDYRSVLERLLALSGRTESQGMR</sequence>
<feature type="compositionally biased region" description="Basic and acidic residues" evidence="1">
    <location>
        <begin position="24"/>
        <end position="56"/>
    </location>
</feature>
<dbReference type="Proteomes" id="UP000605361">
    <property type="component" value="Unassembled WGS sequence"/>
</dbReference>